<evidence type="ECO:0000256" key="2">
    <source>
        <dbReference type="ARBA" id="ARBA00006275"/>
    </source>
</evidence>
<evidence type="ECO:0000256" key="1">
    <source>
        <dbReference type="ARBA" id="ARBA00004442"/>
    </source>
</evidence>
<sequence>MKSNFNLKNIKRGFLLMFTAFALMTSCQKEFLEEPKNTNGVTADVVFADRAVVESYITGILRNFRAQYTTVDTGGLYAMYFARTVKGNDIIQSPNWYRFDYGHENREPNYRRTIFNWDYNYDNVNQANVLIQGVENSTLDDVSKREFIAVGKTLRAFHYFQLALEFAPNYTTDPSASRLPIYTEPATGASEGNPTSPTSEVYALILSDLKAAIADLPDSRLGKSYINKAVAQGILSRVLLVTQDDWALASSSARAAYGGNAASAVVSTNWGAGFTDLGDQEWLWGMYQDANETNFFYAAPHVMTDHLTLSYQATYVNTNFVSEFAATDVRRLFFDIYGSSTPYREFITTKFAFTFDTDLPIMRKSEMVLIDAEAQARMGNDGPAQDLLFALQSARDGSAVKSTSTGAALMDEILLERRKELYGEFGVEWFDAKRTRSAIVRDPEHRVVLTVPADSELFYLKIPEKEIDANPNIDESINN</sequence>
<comment type="caution">
    <text evidence="9">The sequence shown here is derived from an EMBL/GenBank/DDBJ whole genome shotgun (WGS) entry which is preliminary data.</text>
</comment>
<dbReference type="InterPro" id="IPR012944">
    <property type="entry name" value="SusD_RagB_dom"/>
</dbReference>
<evidence type="ECO:0000259" key="8">
    <source>
        <dbReference type="Pfam" id="PF14322"/>
    </source>
</evidence>
<dbReference type="Pfam" id="PF07980">
    <property type="entry name" value="SusD_RagB"/>
    <property type="match status" value="1"/>
</dbReference>
<gene>
    <name evidence="9" type="ORF">M3P09_03820</name>
</gene>
<organism evidence="9 10">
    <name type="scientific">Jejuia spongiicola</name>
    <dbReference type="NCBI Taxonomy" id="2942207"/>
    <lineage>
        <taxon>Bacteria</taxon>
        <taxon>Pseudomonadati</taxon>
        <taxon>Bacteroidota</taxon>
        <taxon>Flavobacteriia</taxon>
        <taxon>Flavobacteriales</taxon>
        <taxon>Flavobacteriaceae</taxon>
        <taxon>Jejuia</taxon>
    </lineage>
</organism>
<dbReference type="InterPro" id="IPR033985">
    <property type="entry name" value="SusD-like_N"/>
</dbReference>
<dbReference type="PROSITE" id="PS51257">
    <property type="entry name" value="PROKAR_LIPOPROTEIN"/>
    <property type="match status" value="1"/>
</dbReference>
<dbReference type="Pfam" id="PF14322">
    <property type="entry name" value="SusD-like_3"/>
    <property type="match status" value="1"/>
</dbReference>
<evidence type="ECO:0000256" key="3">
    <source>
        <dbReference type="ARBA" id="ARBA00022729"/>
    </source>
</evidence>
<dbReference type="InterPro" id="IPR011990">
    <property type="entry name" value="TPR-like_helical_dom_sf"/>
</dbReference>
<dbReference type="Gene3D" id="1.25.40.390">
    <property type="match status" value="1"/>
</dbReference>
<accession>A0ABT0QAU7</accession>
<evidence type="ECO:0000313" key="9">
    <source>
        <dbReference type="EMBL" id="MCL6294106.1"/>
    </source>
</evidence>
<evidence type="ECO:0000313" key="10">
    <source>
        <dbReference type="Proteomes" id="UP001165381"/>
    </source>
</evidence>
<keyword evidence="5" id="KW-0998">Cell outer membrane</keyword>
<dbReference type="SUPFAM" id="SSF48452">
    <property type="entry name" value="TPR-like"/>
    <property type="match status" value="1"/>
</dbReference>
<name>A0ABT0QAU7_9FLAO</name>
<feature type="domain" description="SusD-like N-terminal" evidence="8">
    <location>
        <begin position="47"/>
        <end position="240"/>
    </location>
</feature>
<protein>
    <submittedName>
        <fullName evidence="9">RagB/SusD family nutrient uptake outer membrane protein</fullName>
    </submittedName>
</protein>
<comment type="similarity">
    <text evidence="2">Belongs to the SusD family.</text>
</comment>
<keyword evidence="10" id="KW-1185">Reference proteome</keyword>
<evidence type="ECO:0000256" key="5">
    <source>
        <dbReference type="ARBA" id="ARBA00023237"/>
    </source>
</evidence>
<feature type="signal peptide" evidence="6">
    <location>
        <begin position="1"/>
        <end position="22"/>
    </location>
</feature>
<dbReference type="EMBL" id="JAMFLZ010000001">
    <property type="protein sequence ID" value="MCL6294106.1"/>
    <property type="molecule type" value="Genomic_DNA"/>
</dbReference>
<reference evidence="9" key="1">
    <citation type="submission" date="2022-05" db="EMBL/GenBank/DDBJ databases">
        <authorList>
            <person name="Park J.-S."/>
        </authorList>
    </citation>
    <scope>NUCLEOTIDE SEQUENCE</scope>
    <source>
        <strain evidence="9">2012CJ34-3</strain>
    </source>
</reference>
<feature type="domain" description="RagB/SusD" evidence="7">
    <location>
        <begin position="357"/>
        <end position="472"/>
    </location>
</feature>
<evidence type="ECO:0000256" key="6">
    <source>
        <dbReference type="SAM" id="SignalP"/>
    </source>
</evidence>
<evidence type="ECO:0000256" key="4">
    <source>
        <dbReference type="ARBA" id="ARBA00023136"/>
    </source>
</evidence>
<dbReference type="Proteomes" id="UP001165381">
    <property type="component" value="Unassembled WGS sequence"/>
</dbReference>
<dbReference type="RefSeq" id="WP_249972092.1">
    <property type="nucleotide sequence ID" value="NZ_JAMFLZ010000001.1"/>
</dbReference>
<feature type="chain" id="PRO_5045248234" evidence="6">
    <location>
        <begin position="23"/>
        <end position="479"/>
    </location>
</feature>
<dbReference type="CDD" id="cd08977">
    <property type="entry name" value="SusD"/>
    <property type="match status" value="1"/>
</dbReference>
<proteinExistence type="inferred from homology"/>
<comment type="subcellular location">
    <subcellularLocation>
        <location evidence="1">Cell outer membrane</location>
    </subcellularLocation>
</comment>
<keyword evidence="3 6" id="KW-0732">Signal</keyword>
<keyword evidence="4" id="KW-0472">Membrane</keyword>
<evidence type="ECO:0000259" key="7">
    <source>
        <dbReference type="Pfam" id="PF07980"/>
    </source>
</evidence>